<protein>
    <submittedName>
        <fullName evidence="2">Transcriptional regulator, tetR family protein</fullName>
    </submittedName>
</protein>
<keyword evidence="3" id="KW-1185">Reference proteome</keyword>
<dbReference type="OrthoDB" id="9810250at2"/>
<name>A0A0R2LGL4_9LACO</name>
<evidence type="ECO:0000259" key="1">
    <source>
        <dbReference type="Pfam" id="PF14278"/>
    </source>
</evidence>
<dbReference type="PANTHER" id="PTHR43479">
    <property type="entry name" value="ACREF/ENVCD OPERON REPRESSOR-RELATED"/>
    <property type="match status" value="1"/>
</dbReference>
<dbReference type="SUPFAM" id="SSF46689">
    <property type="entry name" value="Homeodomain-like"/>
    <property type="match status" value="1"/>
</dbReference>
<dbReference type="AlphaFoldDB" id="A0A0R2LGL4"/>
<dbReference type="Pfam" id="PF14278">
    <property type="entry name" value="TetR_C_8"/>
    <property type="match status" value="1"/>
</dbReference>
<dbReference type="InterPro" id="IPR009057">
    <property type="entry name" value="Homeodomain-like_sf"/>
</dbReference>
<evidence type="ECO:0000313" key="2">
    <source>
        <dbReference type="EMBL" id="KRO00583.1"/>
    </source>
</evidence>
<dbReference type="Proteomes" id="UP000051006">
    <property type="component" value="Unassembled WGS sequence"/>
</dbReference>
<evidence type="ECO:0000313" key="3">
    <source>
        <dbReference type="Proteomes" id="UP000051006"/>
    </source>
</evidence>
<dbReference type="PATRIC" id="fig|993692.3.peg.1034"/>
<dbReference type="PANTHER" id="PTHR43479:SF7">
    <property type="entry name" value="TETR-FAMILY TRANSCRIPTIONAL REGULATOR"/>
    <property type="match status" value="1"/>
</dbReference>
<dbReference type="Gene3D" id="1.10.357.10">
    <property type="entry name" value="Tetracycline Repressor, domain 2"/>
    <property type="match status" value="1"/>
</dbReference>
<organism evidence="2 3">
    <name type="scientific">Companilactobacillus kimchiensis</name>
    <dbReference type="NCBI Taxonomy" id="993692"/>
    <lineage>
        <taxon>Bacteria</taxon>
        <taxon>Bacillati</taxon>
        <taxon>Bacillota</taxon>
        <taxon>Bacilli</taxon>
        <taxon>Lactobacillales</taxon>
        <taxon>Lactobacillaceae</taxon>
        <taxon>Companilactobacillus</taxon>
    </lineage>
</organism>
<dbReference type="STRING" id="993692.IV57_GL001020"/>
<proteinExistence type="predicted"/>
<gene>
    <name evidence="2" type="ORF">IV57_GL001020</name>
</gene>
<dbReference type="EMBL" id="JQCF01000002">
    <property type="protein sequence ID" value="KRO00583.1"/>
    <property type="molecule type" value="Genomic_DNA"/>
</dbReference>
<dbReference type="InterPro" id="IPR050624">
    <property type="entry name" value="HTH-type_Tx_Regulator"/>
</dbReference>
<reference evidence="2 3" key="1">
    <citation type="journal article" date="2015" name="Genome Announc.">
        <title>Expanding the biotechnology potential of lactobacilli through comparative genomics of 213 strains and associated genera.</title>
        <authorList>
            <person name="Sun Z."/>
            <person name="Harris H.M."/>
            <person name="McCann A."/>
            <person name="Guo C."/>
            <person name="Argimon S."/>
            <person name="Zhang W."/>
            <person name="Yang X."/>
            <person name="Jeffery I.B."/>
            <person name="Cooney J.C."/>
            <person name="Kagawa T.F."/>
            <person name="Liu W."/>
            <person name="Song Y."/>
            <person name="Salvetti E."/>
            <person name="Wrobel A."/>
            <person name="Rasinkangas P."/>
            <person name="Parkhill J."/>
            <person name="Rea M.C."/>
            <person name="O'Sullivan O."/>
            <person name="Ritari J."/>
            <person name="Douillard F.P."/>
            <person name="Paul Ross R."/>
            <person name="Yang R."/>
            <person name="Briner A.E."/>
            <person name="Felis G.E."/>
            <person name="de Vos W.M."/>
            <person name="Barrangou R."/>
            <person name="Klaenhammer T.R."/>
            <person name="Caufield P.W."/>
            <person name="Cui Y."/>
            <person name="Zhang H."/>
            <person name="O'Toole P.W."/>
        </authorList>
    </citation>
    <scope>NUCLEOTIDE SEQUENCE [LARGE SCALE GENOMIC DNA]</scope>
    <source>
        <strain evidence="2 3">DSM 24716</strain>
    </source>
</reference>
<comment type="caution">
    <text evidence="2">The sequence shown here is derived from an EMBL/GenBank/DDBJ whole genome shotgun (WGS) entry which is preliminary data.</text>
</comment>
<dbReference type="RefSeq" id="WP_057879848.1">
    <property type="nucleotide sequence ID" value="NZ_JQCF01000002.1"/>
</dbReference>
<sequence>MALKNQTQLLFAQQLEEMLKTMPMDKVRITELCKRCHTIPQTFYYHFHDKYELVAWTFLYDFSQVYVDQAPKYSVESIIVNLKQINQRRIFYQKTYNQHSQNSIDQYIQKFNIQSATEAVESFSGQAITPQQINNIKYHSYGMMGIFKEWIEDENCLTIEELAKFQYDHTPEFLREAYQAYRFKNSNVFL</sequence>
<dbReference type="InterPro" id="IPR039532">
    <property type="entry name" value="TetR_C_Firmicutes"/>
</dbReference>
<feature type="domain" description="Transcriptional regulator TetR C-terminal Firmicutes type" evidence="1">
    <location>
        <begin position="82"/>
        <end position="164"/>
    </location>
</feature>
<accession>A0A0R2LGL4</accession>